<keyword evidence="3" id="KW-0812">Transmembrane</keyword>
<dbReference type="RefSeq" id="WP_248205005.1">
    <property type="nucleotide sequence ID" value="NZ_JALNMH010000002.1"/>
</dbReference>
<feature type="region of interest" description="Disordered" evidence="2">
    <location>
        <begin position="263"/>
        <end position="286"/>
    </location>
</feature>
<gene>
    <name evidence="4" type="ORF">M0G41_03340</name>
</gene>
<evidence type="ECO:0000313" key="5">
    <source>
        <dbReference type="Proteomes" id="UP001431449"/>
    </source>
</evidence>
<dbReference type="EMBL" id="JALNMH010000002">
    <property type="protein sequence ID" value="MCK7592698.1"/>
    <property type="molecule type" value="Genomic_DNA"/>
</dbReference>
<proteinExistence type="predicted"/>
<evidence type="ECO:0000256" key="1">
    <source>
        <dbReference type="SAM" id="Coils"/>
    </source>
</evidence>
<feature type="coiled-coil region" evidence="1">
    <location>
        <begin position="143"/>
        <end position="218"/>
    </location>
</feature>
<accession>A0ABT0GDS5</accession>
<protein>
    <submittedName>
        <fullName evidence="4">Uncharacterized protein</fullName>
    </submittedName>
</protein>
<evidence type="ECO:0000313" key="4">
    <source>
        <dbReference type="EMBL" id="MCK7592698.1"/>
    </source>
</evidence>
<reference evidence="4" key="1">
    <citation type="submission" date="2022-04" db="EMBL/GenBank/DDBJ databases">
        <title>Lysobacter sp. CAU 1642 isolated from sea sand.</title>
        <authorList>
            <person name="Kim W."/>
        </authorList>
    </citation>
    <scope>NUCLEOTIDE SEQUENCE</scope>
    <source>
        <strain evidence="4">CAU 1642</strain>
    </source>
</reference>
<comment type="caution">
    <text evidence="4">The sequence shown here is derived from an EMBL/GenBank/DDBJ whole genome shotgun (WGS) entry which is preliminary data.</text>
</comment>
<feature type="transmembrane region" description="Helical" evidence="3">
    <location>
        <begin position="24"/>
        <end position="54"/>
    </location>
</feature>
<evidence type="ECO:0000256" key="3">
    <source>
        <dbReference type="SAM" id="Phobius"/>
    </source>
</evidence>
<name>A0ABT0GDS5_9GAMM</name>
<keyword evidence="3" id="KW-0472">Membrane</keyword>
<evidence type="ECO:0000256" key="2">
    <source>
        <dbReference type="SAM" id="MobiDB-lite"/>
    </source>
</evidence>
<keyword evidence="5" id="KW-1185">Reference proteome</keyword>
<organism evidence="4 5">
    <name type="scientific">Pseudomarimonas salicorniae</name>
    <dbReference type="NCBI Taxonomy" id="2933270"/>
    <lineage>
        <taxon>Bacteria</taxon>
        <taxon>Pseudomonadati</taxon>
        <taxon>Pseudomonadota</taxon>
        <taxon>Gammaproteobacteria</taxon>
        <taxon>Lysobacterales</taxon>
        <taxon>Lysobacteraceae</taxon>
        <taxon>Pseudomarimonas</taxon>
    </lineage>
</organism>
<keyword evidence="1" id="KW-0175">Coiled coil</keyword>
<keyword evidence="3" id="KW-1133">Transmembrane helix</keyword>
<sequence>MKKPSYLWAAFTARPFGMPIPPNLFGLATFGLLGAFINPGFFALGLGLEIAYLYALSQSQRFRRAVDAQARSEDPVDQRYQQQIAQLTPGQQQSQRQIEARAREIFATLDRSPMLATHKDSLEQLVWLHLRLLVAKQAILGVVATAETERERLQAQEDQIDARLATDELSPELRRSLEQQKAVIDQRQEAHVSAERRLEHVEAELARIDQQIALIREQALLASDDEHIGASLDALAASFNEANRWLGSQRDLLGSLDLSTDHKLPQSVLQGPPPAPARRARQAQSQ</sequence>
<dbReference type="Proteomes" id="UP001431449">
    <property type="component" value="Unassembled WGS sequence"/>
</dbReference>